<keyword evidence="2" id="KW-1185">Reference proteome</keyword>
<protein>
    <submittedName>
        <fullName evidence="1">Uncharacterized protein</fullName>
    </submittedName>
</protein>
<evidence type="ECO:0000313" key="2">
    <source>
        <dbReference type="Proteomes" id="UP000003157"/>
    </source>
</evidence>
<evidence type="ECO:0000313" key="1">
    <source>
        <dbReference type="EMBL" id="EFW03515.1"/>
    </source>
</evidence>
<dbReference type="GeneID" id="78231525"/>
<reference evidence="1 2" key="1">
    <citation type="submission" date="2010-12" db="EMBL/GenBank/DDBJ databases">
        <title>The Genome Sequence of Coprobacillus sp. strain 29_1.</title>
        <authorList>
            <consortium name="The Broad Institute Genome Sequencing Platform"/>
            <person name="Earl A."/>
            <person name="Ward D."/>
            <person name="Feldgarden M."/>
            <person name="Gevers D."/>
            <person name="Daigneault M."/>
            <person name="Sibley C.D."/>
            <person name="White A."/>
            <person name="Strauss J."/>
            <person name="Allen-Vercoe E."/>
            <person name="Young S.K."/>
            <person name="Zeng Q."/>
            <person name="Gargeya S."/>
            <person name="Fitzgerald M."/>
            <person name="Haas B."/>
            <person name="Abouelleil A."/>
            <person name="Alvarado L."/>
            <person name="Arachchi H.M."/>
            <person name="Berlin A."/>
            <person name="Brown A."/>
            <person name="Chapman S.B."/>
            <person name="Chen Z."/>
            <person name="Dunbar C."/>
            <person name="Freedman E."/>
            <person name="Gearin G."/>
            <person name="Gellesch M."/>
            <person name="Goldberg J."/>
            <person name="Griggs A."/>
            <person name="Gujja S."/>
            <person name="Heilman E."/>
            <person name="Heiman D."/>
            <person name="Howarth C."/>
            <person name="Larson L."/>
            <person name="Lui A."/>
            <person name="MacDonald P.J.P."/>
            <person name="Mehta T."/>
            <person name="Montmayeur A."/>
            <person name="Murphy C."/>
            <person name="Neiman D."/>
            <person name="Pearson M."/>
            <person name="Priest M."/>
            <person name="Roberts A."/>
            <person name="Saif S."/>
            <person name="Shea T."/>
            <person name="Shenoy N."/>
            <person name="Sisk P."/>
            <person name="Stolte C."/>
            <person name="Sykes S."/>
            <person name="White J."/>
            <person name="Yandava C."/>
            <person name="Nusbaum C."/>
            <person name="Birren B."/>
        </authorList>
    </citation>
    <scope>NUCLEOTIDE SEQUENCE [LARGE SCALE GENOMIC DNA]</scope>
    <source>
        <strain evidence="1 2">29_1</strain>
    </source>
</reference>
<dbReference type="Proteomes" id="UP000003157">
    <property type="component" value="Unassembled WGS sequence"/>
</dbReference>
<dbReference type="AlphaFoldDB" id="E7GER4"/>
<dbReference type="STRING" id="100884.GCA_000269565_03785"/>
<accession>E7GER4</accession>
<dbReference type="HOGENOM" id="CLU_2805102_0_0_9"/>
<proteinExistence type="predicted"/>
<gene>
    <name evidence="1" type="ORF">HMPREF9488_03206</name>
</gene>
<dbReference type="EMBL" id="ADKX01000046">
    <property type="protein sequence ID" value="EFW03515.1"/>
    <property type="molecule type" value="Genomic_DNA"/>
</dbReference>
<organism evidence="1 2">
    <name type="scientific">Coprobacillus cateniformis</name>
    <dbReference type="NCBI Taxonomy" id="100884"/>
    <lineage>
        <taxon>Bacteria</taxon>
        <taxon>Bacillati</taxon>
        <taxon>Bacillota</taxon>
        <taxon>Erysipelotrichia</taxon>
        <taxon>Erysipelotrichales</taxon>
        <taxon>Coprobacillaceae</taxon>
        <taxon>Coprobacillus</taxon>
    </lineage>
</organism>
<name>E7GER4_9FIRM</name>
<sequence>MKYYVAYIENGKSFKDNYIHTIILEYPKEIKSELDIEKLREEISKNIYLAPCHHMGEIISWQRLSDD</sequence>
<comment type="caution">
    <text evidence="1">The sequence shown here is derived from an EMBL/GenBank/DDBJ whole genome shotgun (WGS) entry which is preliminary data.</text>
</comment>
<dbReference type="RefSeq" id="WP_008790288.1">
    <property type="nucleotide sequence ID" value="NZ_AKCB01000004.1"/>
</dbReference>